<dbReference type="Proteomes" id="UP001230188">
    <property type="component" value="Unassembled WGS sequence"/>
</dbReference>
<feature type="compositionally biased region" description="Acidic residues" evidence="2">
    <location>
        <begin position="477"/>
        <end position="496"/>
    </location>
</feature>
<protein>
    <submittedName>
        <fullName evidence="3">Uncharacterized protein</fullName>
    </submittedName>
</protein>
<name>A0AAD7XHC2_9STRA</name>
<keyword evidence="1" id="KW-0175">Coiled coil</keyword>
<dbReference type="InterPro" id="IPR000048">
    <property type="entry name" value="IQ_motif_EF-hand-BS"/>
</dbReference>
<feature type="compositionally biased region" description="Basic residues" evidence="2">
    <location>
        <begin position="330"/>
        <end position="341"/>
    </location>
</feature>
<proteinExistence type="predicted"/>
<feature type="compositionally biased region" description="Pro residues" evidence="2">
    <location>
        <begin position="456"/>
        <end position="468"/>
    </location>
</feature>
<dbReference type="SMART" id="SM00015">
    <property type="entry name" value="IQ"/>
    <property type="match status" value="3"/>
</dbReference>
<feature type="region of interest" description="Disordered" evidence="2">
    <location>
        <begin position="322"/>
        <end position="395"/>
    </location>
</feature>
<dbReference type="AlphaFoldDB" id="A0AAD7XHC2"/>
<evidence type="ECO:0000256" key="2">
    <source>
        <dbReference type="SAM" id="MobiDB-lite"/>
    </source>
</evidence>
<evidence type="ECO:0000313" key="4">
    <source>
        <dbReference type="Proteomes" id="UP001230188"/>
    </source>
</evidence>
<comment type="caution">
    <text evidence="3">The sequence shown here is derived from an EMBL/GenBank/DDBJ whole genome shotgun (WGS) entry which is preliminary data.</text>
</comment>
<organism evidence="3 4">
    <name type="scientific">Chrysophaeum taylorii</name>
    <dbReference type="NCBI Taxonomy" id="2483200"/>
    <lineage>
        <taxon>Eukaryota</taxon>
        <taxon>Sar</taxon>
        <taxon>Stramenopiles</taxon>
        <taxon>Ochrophyta</taxon>
        <taxon>Pelagophyceae</taxon>
        <taxon>Pelagomonadales</taxon>
        <taxon>Pelagomonadaceae</taxon>
        <taxon>Chrysophaeum</taxon>
    </lineage>
</organism>
<dbReference type="Pfam" id="PF00612">
    <property type="entry name" value="IQ"/>
    <property type="match status" value="1"/>
</dbReference>
<evidence type="ECO:0000256" key="1">
    <source>
        <dbReference type="SAM" id="Coils"/>
    </source>
</evidence>
<accession>A0AAD7XHC2</accession>
<gene>
    <name evidence="3" type="ORF">CTAYLR_005514</name>
</gene>
<sequence length="496" mass="55918">MVLLLHDKLMVGSAYYEPARRRVPRKFSTQLESRFFEDASMSSHRRSTRRKLLARENSEVRVAEITRALHREMLEVRRLQDALAQAQGQHLEAETTLVGATMLQCAWRGRDARVKLKTLVEVRAIGLIGKYILRYLNKKRQKNAACVFQSHARVWKARRDAFARIVARNAATVVQTKWRVYSGSKVARHLRTLALAAREVVTNVMTFAKARLFQRLVLPSVAATSIQRRWRRLERRRRALELRMRQQRAANVAMRLMPSDRRHAKDAGSSIGGALAQRTALQALTAVRRASRVKPNTPPKPKVCGLVHSLVLHHTNADEKIVDDDDSVQRRIKKKKKKKEKRWSMPEPSPGKTTAPPPAVFEPPPPRSPSLDGSDGASADADYESSSSSSSSHPAFKVATFFDDLDRAELENLDFVRETRLEQSRLALRPGPPDRPPSERARHLQILRRSLATPAPAQPAPSEAPVPLHPAVRAAASEEDDGSDDDDDDFFEADEE</sequence>
<reference evidence="3" key="1">
    <citation type="submission" date="2023-01" db="EMBL/GenBank/DDBJ databases">
        <title>Metagenome sequencing of chrysophaentin producing Chrysophaeum taylorii.</title>
        <authorList>
            <person name="Davison J."/>
            <person name="Bewley C."/>
        </authorList>
    </citation>
    <scope>NUCLEOTIDE SEQUENCE</scope>
    <source>
        <strain evidence="3">NIES-1699</strain>
    </source>
</reference>
<feature type="coiled-coil region" evidence="1">
    <location>
        <begin position="69"/>
        <end position="96"/>
    </location>
</feature>
<feature type="compositionally biased region" description="Pro residues" evidence="2">
    <location>
        <begin position="355"/>
        <end position="368"/>
    </location>
</feature>
<feature type="region of interest" description="Disordered" evidence="2">
    <location>
        <begin position="421"/>
        <end position="496"/>
    </location>
</feature>
<dbReference type="EMBL" id="JAQMWT010000684">
    <property type="protein sequence ID" value="KAJ8598214.1"/>
    <property type="molecule type" value="Genomic_DNA"/>
</dbReference>
<feature type="compositionally biased region" description="Low complexity" evidence="2">
    <location>
        <begin position="369"/>
        <end position="395"/>
    </location>
</feature>
<keyword evidence="4" id="KW-1185">Reference proteome</keyword>
<evidence type="ECO:0000313" key="3">
    <source>
        <dbReference type="EMBL" id="KAJ8598214.1"/>
    </source>
</evidence>